<evidence type="ECO:0000259" key="6">
    <source>
        <dbReference type="SMART" id="SM00732"/>
    </source>
</evidence>
<dbReference type="PANTHER" id="PTHR33317:SF4">
    <property type="entry name" value="POLYNUCLEOTIDYL TRANSFERASE, RIBONUCLEASE H-LIKE SUPERFAMILY PROTEIN"/>
    <property type="match status" value="1"/>
</dbReference>
<evidence type="ECO:0000256" key="2">
    <source>
        <dbReference type="ARBA" id="ARBA00022517"/>
    </source>
</evidence>
<evidence type="ECO:0000313" key="8">
    <source>
        <dbReference type="Proteomes" id="UP001501294"/>
    </source>
</evidence>
<comment type="similarity">
    <text evidence="5">Belongs to the YqgF HJR family.</text>
</comment>
<dbReference type="PANTHER" id="PTHR33317">
    <property type="entry name" value="POLYNUCLEOTIDYL TRANSFERASE, RIBONUCLEASE H-LIKE SUPERFAMILY PROTEIN"/>
    <property type="match status" value="1"/>
</dbReference>
<name>A0ABP8HY13_9GAMM</name>
<dbReference type="InterPro" id="IPR005227">
    <property type="entry name" value="YqgF"/>
</dbReference>
<keyword evidence="3 5" id="KW-0540">Nuclease</keyword>
<reference evidence="8" key="1">
    <citation type="journal article" date="2019" name="Int. J. Syst. Evol. Microbiol.">
        <title>The Global Catalogue of Microorganisms (GCM) 10K type strain sequencing project: providing services to taxonomists for standard genome sequencing and annotation.</title>
        <authorList>
            <consortium name="The Broad Institute Genomics Platform"/>
            <consortium name="The Broad Institute Genome Sequencing Center for Infectious Disease"/>
            <person name="Wu L."/>
            <person name="Ma J."/>
        </authorList>
    </citation>
    <scope>NUCLEOTIDE SEQUENCE [LARGE SCALE GENOMIC DNA]</scope>
    <source>
        <strain evidence="8">JCM 17727</strain>
    </source>
</reference>
<comment type="caution">
    <text evidence="7">The sequence shown here is derived from an EMBL/GenBank/DDBJ whole genome shotgun (WGS) entry which is preliminary data.</text>
</comment>
<dbReference type="InterPro" id="IPR006641">
    <property type="entry name" value="YqgF/RNaseH-like_dom"/>
</dbReference>
<dbReference type="InterPro" id="IPR012337">
    <property type="entry name" value="RNaseH-like_sf"/>
</dbReference>
<organism evidence="7 8">
    <name type="scientific">Kangiella taiwanensis</name>
    <dbReference type="NCBI Taxonomy" id="1079179"/>
    <lineage>
        <taxon>Bacteria</taxon>
        <taxon>Pseudomonadati</taxon>
        <taxon>Pseudomonadota</taxon>
        <taxon>Gammaproteobacteria</taxon>
        <taxon>Kangiellales</taxon>
        <taxon>Kangiellaceae</taxon>
        <taxon>Kangiella</taxon>
    </lineage>
</organism>
<protein>
    <recommendedName>
        <fullName evidence="5">Putative pre-16S rRNA nuclease</fullName>
        <ecNumber evidence="5">3.1.-.-</ecNumber>
    </recommendedName>
</protein>
<dbReference type="RefSeq" id="WP_223576766.1">
    <property type="nucleotide sequence ID" value="NZ_BAABFU010000001.1"/>
</dbReference>
<dbReference type="HAMAP" id="MF_00651">
    <property type="entry name" value="Nuclease_YqgF"/>
    <property type="match status" value="1"/>
</dbReference>
<dbReference type="NCBIfam" id="TIGR00250">
    <property type="entry name" value="RNAse_H_YqgF"/>
    <property type="match status" value="1"/>
</dbReference>
<dbReference type="EC" id="3.1.-.-" evidence="5"/>
<dbReference type="CDD" id="cd16964">
    <property type="entry name" value="YqgF"/>
    <property type="match status" value="1"/>
</dbReference>
<evidence type="ECO:0000256" key="3">
    <source>
        <dbReference type="ARBA" id="ARBA00022722"/>
    </source>
</evidence>
<comment type="subcellular location">
    <subcellularLocation>
        <location evidence="5">Cytoplasm</location>
    </subcellularLocation>
</comment>
<keyword evidence="1 5" id="KW-0963">Cytoplasm</keyword>
<keyword evidence="2 5" id="KW-0690">Ribosome biogenesis</keyword>
<keyword evidence="4 5" id="KW-0378">Hydrolase</keyword>
<dbReference type="SUPFAM" id="SSF53098">
    <property type="entry name" value="Ribonuclease H-like"/>
    <property type="match status" value="1"/>
</dbReference>
<evidence type="ECO:0000256" key="5">
    <source>
        <dbReference type="HAMAP-Rule" id="MF_00651"/>
    </source>
</evidence>
<dbReference type="Proteomes" id="UP001501294">
    <property type="component" value="Unassembled WGS sequence"/>
</dbReference>
<dbReference type="Gene3D" id="3.30.420.140">
    <property type="entry name" value="YqgF/RNase H-like domain"/>
    <property type="match status" value="1"/>
</dbReference>
<dbReference type="SMART" id="SM00732">
    <property type="entry name" value="YqgFc"/>
    <property type="match status" value="1"/>
</dbReference>
<dbReference type="EMBL" id="BAABFU010000001">
    <property type="protein sequence ID" value="GAA4347127.1"/>
    <property type="molecule type" value="Genomic_DNA"/>
</dbReference>
<accession>A0ABP8HY13</accession>
<evidence type="ECO:0000256" key="4">
    <source>
        <dbReference type="ARBA" id="ARBA00022801"/>
    </source>
</evidence>
<dbReference type="InterPro" id="IPR037027">
    <property type="entry name" value="YqgF/RNaseH-like_dom_sf"/>
</dbReference>
<feature type="domain" description="YqgF/RNase H-like" evidence="6">
    <location>
        <begin position="12"/>
        <end position="112"/>
    </location>
</feature>
<sequence length="151" mass="16975">MPDYPKEKKTLVRYLGFDFGEKRIGVATGQQTLGTTQALCVLKAENNQPNWQSVEALIKEWQVDAFVVGLPLNMDGTEQPVTLMAKKFAKRLHGRFGLPTFTHDERLSTAEVREYLFEMGGYKKIKDSDFDAYAAELILKSYFESGASAQG</sequence>
<proteinExistence type="inferred from homology"/>
<evidence type="ECO:0000256" key="1">
    <source>
        <dbReference type="ARBA" id="ARBA00022490"/>
    </source>
</evidence>
<gene>
    <name evidence="7" type="primary">ruvX</name>
    <name evidence="7" type="ORF">GCM10023150_09180</name>
</gene>
<comment type="function">
    <text evidence="5">Could be a nuclease involved in processing of the 5'-end of pre-16S rRNA.</text>
</comment>
<keyword evidence="8" id="KW-1185">Reference proteome</keyword>
<evidence type="ECO:0000313" key="7">
    <source>
        <dbReference type="EMBL" id="GAA4347127.1"/>
    </source>
</evidence>
<dbReference type="Pfam" id="PF03652">
    <property type="entry name" value="RuvX"/>
    <property type="match status" value="1"/>
</dbReference>